<dbReference type="InterPro" id="IPR024655">
    <property type="entry name" value="Asl1_glyco_hydro_catalytic"/>
</dbReference>
<dbReference type="InterPro" id="IPR053183">
    <property type="entry name" value="ASL1"/>
</dbReference>
<evidence type="ECO:0000256" key="1">
    <source>
        <dbReference type="SAM" id="SignalP"/>
    </source>
</evidence>
<sequence>MLSIRYYLLWLLLAVGGMSAPTYAQTAKSPKRGLAYGQHTAADLRVLAPGISWWYNWAPTPENAVKDMYRSAGVEFVPMVWGGTPKANDLVFTLPYDTKTLLGFNEPNFLTQANIPPTVAAARWKELEQTARQRGLKLASPAVNYCGDCVTENGQKFTDPVDYLDAFFAACPTCKVDYIAVHWYACDLGALQWYIGRFKKYDKPIWLTEFACGDLPHAQITLAKQKDYMKAAVNYLENEPGVARYAWFSGRNGEISNINLLGDYGQLTELGQLYVSLPAGPGSVTATGASVVQELRLEVYEAKANQFTIRVGAAPGECVVQLTDMLGRVCAQVTATGQQLRQGYTWILQRPLAAGIYSIRVQSPELFAARRVLIP</sequence>
<accession>A0ABS0KWF2</accession>
<evidence type="ECO:0000313" key="4">
    <source>
        <dbReference type="Proteomes" id="UP000601099"/>
    </source>
</evidence>
<dbReference type="SUPFAM" id="SSF51445">
    <property type="entry name" value="(Trans)glycosidases"/>
    <property type="match status" value="1"/>
</dbReference>
<feature type="domain" description="Asl1-like glycosyl hydrolase catalytic" evidence="2">
    <location>
        <begin position="33"/>
        <end position="274"/>
    </location>
</feature>
<name>A0ABS0KWF2_9BACT</name>
<dbReference type="EMBL" id="JADWYK010000001">
    <property type="protein sequence ID" value="MBG8552205.1"/>
    <property type="molecule type" value="Genomic_DNA"/>
</dbReference>
<dbReference type="GO" id="GO:0016787">
    <property type="term" value="F:hydrolase activity"/>
    <property type="evidence" value="ECO:0007669"/>
    <property type="project" value="UniProtKB-KW"/>
</dbReference>
<dbReference type="RefSeq" id="WP_196953250.1">
    <property type="nucleotide sequence ID" value="NZ_JADWYK010000001.1"/>
</dbReference>
<dbReference type="InterPro" id="IPR017853">
    <property type="entry name" value="GH"/>
</dbReference>
<feature type="signal peptide" evidence="1">
    <location>
        <begin position="1"/>
        <end position="24"/>
    </location>
</feature>
<feature type="chain" id="PRO_5046815856" evidence="1">
    <location>
        <begin position="25"/>
        <end position="375"/>
    </location>
</feature>
<reference evidence="3 4" key="1">
    <citation type="submission" date="2020-11" db="EMBL/GenBank/DDBJ databases">
        <title>Hymenobacter sp.</title>
        <authorList>
            <person name="Kim M.K."/>
        </authorList>
    </citation>
    <scope>NUCLEOTIDE SEQUENCE [LARGE SCALE GENOMIC DNA]</scope>
    <source>
        <strain evidence="3 4">BT594</strain>
    </source>
</reference>
<gene>
    <name evidence="3" type="ORF">I5L79_01525</name>
</gene>
<dbReference type="Pfam" id="PF11790">
    <property type="entry name" value="Glyco_hydro_cc"/>
    <property type="match status" value="1"/>
</dbReference>
<dbReference type="Proteomes" id="UP000601099">
    <property type="component" value="Unassembled WGS sequence"/>
</dbReference>
<evidence type="ECO:0000259" key="2">
    <source>
        <dbReference type="Pfam" id="PF11790"/>
    </source>
</evidence>
<comment type="caution">
    <text evidence="3">The sequence shown here is derived from an EMBL/GenBank/DDBJ whole genome shotgun (WGS) entry which is preliminary data.</text>
</comment>
<keyword evidence="4" id="KW-1185">Reference proteome</keyword>
<keyword evidence="1" id="KW-0732">Signal</keyword>
<dbReference type="PANTHER" id="PTHR34154:SF3">
    <property type="entry name" value="ALKALI-SENSITIVE LINKAGE PROTEIN 1"/>
    <property type="match status" value="1"/>
</dbReference>
<organism evidence="3 4">
    <name type="scientific">Hymenobacter guriensis</name>
    <dbReference type="NCBI Taxonomy" id="2793065"/>
    <lineage>
        <taxon>Bacteria</taxon>
        <taxon>Pseudomonadati</taxon>
        <taxon>Bacteroidota</taxon>
        <taxon>Cytophagia</taxon>
        <taxon>Cytophagales</taxon>
        <taxon>Hymenobacteraceae</taxon>
        <taxon>Hymenobacter</taxon>
    </lineage>
</organism>
<proteinExistence type="predicted"/>
<dbReference type="PANTHER" id="PTHR34154">
    <property type="entry name" value="ALKALI-SENSITIVE LINKAGE PROTEIN 1"/>
    <property type="match status" value="1"/>
</dbReference>
<protein>
    <submittedName>
        <fullName evidence="3">Glycoside hydrolase family protein</fullName>
    </submittedName>
</protein>
<dbReference type="Gene3D" id="3.20.20.80">
    <property type="entry name" value="Glycosidases"/>
    <property type="match status" value="1"/>
</dbReference>
<evidence type="ECO:0000313" key="3">
    <source>
        <dbReference type="EMBL" id="MBG8552205.1"/>
    </source>
</evidence>
<keyword evidence="3" id="KW-0378">Hydrolase</keyword>